<dbReference type="EMBL" id="AHAE01000075">
    <property type="protein sequence ID" value="EJZ81465.1"/>
    <property type="molecule type" value="Genomic_DNA"/>
</dbReference>
<evidence type="ECO:0000313" key="2">
    <source>
        <dbReference type="EMBL" id="EJZ81465.1"/>
    </source>
</evidence>
<proteinExistence type="predicted"/>
<dbReference type="Proteomes" id="UP000006078">
    <property type="component" value="Unassembled WGS sequence"/>
</dbReference>
<reference evidence="2 3" key="1">
    <citation type="submission" date="2012-08" db="EMBL/GenBank/DDBJ databases">
        <title>The Genome Sequence of Turicella otitidis ATCC 51513.</title>
        <authorList>
            <consortium name="The Broad Institute Genome Sequencing Platform"/>
            <person name="Earl A."/>
            <person name="Ward D."/>
            <person name="Feldgarden M."/>
            <person name="Gevers D."/>
            <person name="Huys G."/>
            <person name="Walker B."/>
            <person name="Young S.K."/>
            <person name="Zeng Q."/>
            <person name="Gargeya S."/>
            <person name="Fitzgerald M."/>
            <person name="Haas B."/>
            <person name="Abouelleil A."/>
            <person name="Alvarado L."/>
            <person name="Arachchi H.M."/>
            <person name="Berlin A.M."/>
            <person name="Chapman S.B."/>
            <person name="Goldberg J."/>
            <person name="Griggs A."/>
            <person name="Gujja S."/>
            <person name="Hansen M."/>
            <person name="Howarth C."/>
            <person name="Imamovic A."/>
            <person name="Larimer J."/>
            <person name="McCowen C."/>
            <person name="Montmayeur A."/>
            <person name="Murphy C."/>
            <person name="Neiman D."/>
            <person name="Pearson M."/>
            <person name="Priest M."/>
            <person name="Roberts A."/>
            <person name="Saif S."/>
            <person name="Shea T."/>
            <person name="Sisk P."/>
            <person name="Sykes S."/>
            <person name="Wortman J."/>
            <person name="Nusbaum C."/>
            <person name="Birren B."/>
        </authorList>
    </citation>
    <scope>NUCLEOTIDE SEQUENCE [LARGE SCALE GENOMIC DNA]</scope>
    <source>
        <strain evidence="2 3">ATCC 51513</strain>
    </source>
</reference>
<dbReference type="AlphaFoldDB" id="K0Z2B1"/>
<sequence length="26" mass="2682">PGRGAQDNRGGAERRGRDEDSPGEAA</sequence>
<evidence type="ECO:0000313" key="3">
    <source>
        <dbReference type="Proteomes" id="UP000006078"/>
    </source>
</evidence>
<feature type="compositionally biased region" description="Basic and acidic residues" evidence="1">
    <location>
        <begin position="10"/>
        <end position="20"/>
    </location>
</feature>
<comment type="caution">
    <text evidence="2">The sequence shown here is derived from an EMBL/GenBank/DDBJ whole genome shotgun (WGS) entry which is preliminary data.</text>
</comment>
<keyword evidence="3" id="KW-1185">Reference proteome</keyword>
<feature type="non-terminal residue" evidence="2">
    <location>
        <position position="1"/>
    </location>
</feature>
<accession>K0Z2B1</accession>
<feature type="region of interest" description="Disordered" evidence="1">
    <location>
        <begin position="1"/>
        <end position="26"/>
    </location>
</feature>
<evidence type="ECO:0000256" key="1">
    <source>
        <dbReference type="SAM" id="MobiDB-lite"/>
    </source>
</evidence>
<gene>
    <name evidence="2" type="ORF">HMPREF9719_01592</name>
</gene>
<name>K0Z2B1_9CORY</name>
<protein>
    <submittedName>
        <fullName evidence="2">Uncharacterized protein</fullName>
    </submittedName>
</protein>
<dbReference type="HOGENOM" id="CLU_3416102_0_0_11"/>
<organism evidence="2 3">
    <name type="scientific">Corynebacterium otitidis ATCC 51513</name>
    <dbReference type="NCBI Taxonomy" id="883169"/>
    <lineage>
        <taxon>Bacteria</taxon>
        <taxon>Bacillati</taxon>
        <taxon>Actinomycetota</taxon>
        <taxon>Actinomycetes</taxon>
        <taxon>Mycobacteriales</taxon>
        <taxon>Corynebacteriaceae</taxon>
        <taxon>Corynebacterium</taxon>
    </lineage>
</organism>